<keyword evidence="1" id="KW-0472">Membrane</keyword>
<dbReference type="EMBL" id="AWSD01000034">
    <property type="protein sequence ID" value="ERH23046.1"/>
    <property type="molecule type" value="Genomic_DNA"/>
</dbReference>
<proteinExistence type="predicted"/>
<dbReference type="RefSeq" id="WP_021605048.1">
    <property type="nucleotide sequence ID" value="NZ_KE951551.1"/>
</dbReference>
<keyword evidence="1" id="KW-0812">Transmembrane</keyword>
<dbReference type="Proteomes" id="UP000016498">
    <property type="component" value="Unassembled WGS sequence"/>
</dbReference>
<feature type="transmembrane region" description="Helical" evidence="1">
    <location>
        <begin position="55"/>
        <end position="73"/>
    </location>
</feature>
<comment type="caution">
    <text evidence="2">The sequence shown here is derived from an EMBL/GenBank/DDBJ whole genome shotgun (WGS) entry which is preliminary data.</text>
</comment>
<name>U1QLN2_9ACTO</name>
<organism evidence="2 3">
    <name type="scientific">Actinomyces johnsonii F0510</name>
    <dbReference type="NCBI Taxonomy" id="1227262"/>
    <lineage>
        <taxon>Bacteria</taxon>
        <taxon>Bacillati</taxon>
        <taxon>Actinomycetota</taxon>
        <taxon>Actinomycetes</taxon>
        <taxon>Actinomycetales</taxon>
        <taxon>Actinomycetaceae</taxon>
        <taxon>Actinomyces</taxon>
    </lineage>
</organism>
<sequence>MHTENVAIATGCHNGIVIEISDAKMMNIKSRPETGTGLMNRGVKMLRMQYVIPRVTYILVVGVFIVVLLVRYFEREGREERAVLAAIFSRPHWMKPVR</sequence>
<dbReference type="AlphaFoldDB" id="U1QLN2"/>
<dbReference type="HOGENOM" id="CLU_2327575_0_0_11"/>
<evidence type="ECO:0000313" key="2">
    <source>
        <dbReference type="EMBL" id="ERH23046.1"/>
    </source>
</evidence>
<protein>
    <submittedName>
        <fullName evidence="2">Uncharacterized protein</fullName>
    </submittedName>
</protein>
<evidence type="ECO:0000313" key="3">
    <source>
        <dbReference type="Proteomes" id="UP000016498"/>
    </source>
</evidence>
<keyword evidence="1" id="KW-1133">Transmembrane helix</keyword>
<evidence type="ECO:0000256" key="1">
    <source>
        <dbReference type="SAM" id="Phobius"/>
    </source>
</evidence>
<gene>
    <name evidence="2" type="ORF">HMPREF1549_00278</name>
</gene>
<accession>U1QLN2</accession>
<reference evidence="2 3" key="1">
    <citation type="submission" date="2013-06" db="EMBL/GenBank/DDBJ databases">
        <authorList>
            <person name="Weinstock G."/>
            <person name="Sodergren E."/>
            <person name="Lobos E.A."/>
            <person name="Fulton L."/>
            <person name="Fulton R."/>
            <person name="Courtney L."/>
            <person name="Fronick C."/>
            <person name="O'Laughlin M."/>
            <person name="Godfrey J."/>
            <person name="Wilson R.M."/>
            <person name="Miner T."/>
            <person name="Farmer C."/>
            <person name="Delehaunty K."/>
            <person name="Cordes M."/>
            <person name="Minx P."/>
            <person name="Tomlinson C."/>
            <person name="Chen J."/>
            <person name="Wollam A."/>
            <person name="Pepin K.H."/>
            <person name="Bhonagiri V."/>
            <person name="Zhang X."/>
            <person name="Warren W."/>
            <person name="Mitreva M."/>
            <person name="Mardis E.R."/>
            <person name="Wilson R.K."/>
        </authorList>
    </citation>
    <scope>NUCLEOTIDE SEQUENCE [LARGE SCALE GENOMIC DNA]</scope>
    <source>
        <strain evidence="2 3">F0510</strain>
    </source>
</reference>